<evidence type="ECO:0000313" key="3">
    <source>
        <dbReference type="Proteomes" id="UP000663856"/>
    </source>
</evidence>
<accession>A0A816L7V4</accession>
<dbReference type="EMBL" id="CAJNRF010000049">
    <property type="protein sequence ID" value="CAF1932812.1"/>
    <property type="molecule type" value="Genomic_DNA"/>
</dbReference>
<proteinExistence type="predicted"/>
<feature type="compositionally biased region" description="Polar residues" evidence="1">
    <location>
        <begin position="157"/>
        <end position="166"/>
    </location>
</feature>
<comment type="caution">
    <text evidence="2">The sequence shown here is derived from an EMBL/GenBank/DDBJ whole genome shotgun (WGS) entry which is preliminary data.</text>
</comment>
<evidence type="ECO:0000256" key="1">
    <source>
        <dbReference type="SAM" id="MobiDB-lite"/>
    </source>
</evidence>
<evidence type="ECO:0000313" key="2">
    <source>
        <dbReference type="EMBL" id="CAF1932812.1"/>
    </source>
</evidence>
<sequence>MEVTATPELLRSNVNIILSPSYTTPTVLGWFCVINRIHEPIENFLRKHEKRVDVILAYFLIETTPSSTLPQSKLYELFTPKTKYLLGHPACQLVTELRKKFNKNTQMNNNLQLNIIPELQILKQGIREACRGWARTIKSQPRKPKVQSSSSSTTTSPINNLLPTNTNDEEQPPTVVRAPAMVDRVQRLIGYEFVRAHPKQSLITSNKQQDDIEHFVINGSTVRRRATGQNSRSNINNKDIIIEIDQDYTDPSSNREHRYASSSLGEAIRRFEPTANVNNTNGYERLTHIKRFYVKILPNEPTNDLQSPINHPLSSIPTVQCRLPNARSSILNTSNELSILSVTSLTRWYSSFTRLRDAVRSTRAEYSKVVGNALEYTGIDEITKPDANAIQQQNDLMNKH</sequence>
<reference evidence="2" key="1">
    <citation type="submission" date="2021-02" db="EMBL/GenBank/DDBJ databases">
        <authorList>
            <person name="Nowell W R."/>
        </authorList>
    </citation>
    <scope>NUCLEOTIDE SEQUENCE</scope>
</reference>
<organism evidence="2 3">
    <name type="scientific">Rotaria magnacalcarata</name>
    <dbReference type="NCBI Taxonomy" id="392030"/>
    <lineage>
        <taxon>Eukaryota</taxon>
        <taxon>Metazoa</taxon>
        <taxon>Spiralia</taxon>
        <taxon>Gnathifera</taxon>
        <taxon>Rotifera</taxon>
        <taxon>Eurotatoria</taxon>
        <taxon>Bdelloidea</taxon>
        <taxon>Philodinida</taxon>
        <taxon>Philodinidae</taxon>
        <taxon>Rotaria</taxon>
    </lineage>
</organism>
<gene>
    <name evidence="2" type="ORF">WKI299_LOCUS846</name>
</gene>
<name>A0A816L7V4_9BILA</name>
<dbReference type="AlphaFoldDB" id="A0A816L7V4"/>
<protein>
    <submittedName>
        <fullName evidence="2">Uncharacterized protein</fullName>
    </submittedName>
</protein>
<feature type="region of interest" description="Disordered" evidence="1">
    <location>
        <begin position="137"/>
        <end position="174"/>
    </location>
</feature>
<dbReference type="Proteomes" id="UP000663856">
    <property type="component" value="Unassembled WGS sequence"/>
</dbReference>